<proteinExistence type="predicted"/>
<sequence length="230" mass="25437">MIKIALVDDRPSMITGLQALLSTHEDFSVVLTANSGEEILETLQKLNMTRFSLNSIPASNFPDVVLMDIRMPGMGGVTATKQIKLLFPQLTILILTTFDDDEFIIDALHYGASGYLLKDIGGKRLIESIYEALSGNLLLTGRVATKLASNIHHTQQHNSDRAIKLEDLGFTERELEIAQQIVLGFNTKEICAKTFLSLGTVKNYTSSIYAKLGINQRSKAIVALREILKK</sequence>
<dbReference type="PROSITE" id="PS50043">
    <property type="entry name" value="HTH_LUXR_2"/>
    <property type="match status" value="1"/>
</dbReference>
<evidence type="ECO:0000256" key="2">
    <source>
        <dbReference type="ARBA" id="ARBA00023125"/>
    </source>
</evidence>
<dbReference type="Pfam" id="PF00072">
    <property type="entry name" value="Response_reg"/>
    <property type="match status" value="1"/>
</dbReference>
<dbReference type="InterPro" id="IPR001789">
    <property type="entry name" value="Sig_transdc_resp-reg_receiver"/>
</dbReference>
<dbReference type="SMART" id="SM00448">
    <property type="entry name" value="REC"/>
    <property type="match status" value="1"/>
</dbReference>
<dbReference type="AlphaFoldDB" id="A0A964BVF9"/>
<keyword evidence="7" id="KW-1185">Reference proteome</keyword>
<dbReference type="Pfam" id="PF00196">
    <property type="entry name" value="GerE"/>
    <property type="match status" value="1"/>
</dbReference>
<dbReference type="EMBL" id="JADWDC010000056">
    <property type="protein sequence ID" value="MCC0178831.1"/>
    <property type="molecule type" value="Genomic_DNA"/>
</dbReference>
<dbReference type="SUPFAM" id="SSF46894">
    <property type="entry name" value="C-terminal effector domain of the bipartite response regulators"/>
    <property type="match status" value="1"/>
</dbReference>
<evidence type="ECO:0000256" key="3">
    <source>
        <dbReference type="PROSITE-ProRule" id="PRU00169"/>
    </source>
</evidence>
<evidence type="ECO:0000259" key="5">
    <source>
        <dbReference type="PROSITE" id="PS50110"/>
    </source>
</evidence>
<dbReference type="SMART" id="SM00421">
    <property type="entry name" value="HTH_LUXR"/>
    <property type="match status" value="1"/>
</dbReference>
<evidence type="ECO:0000259" key="4">
    <source>
        <dbReference type="PROSITE" id="PS50043"/>
    </source>
</evidence>
<dbReference type="RefSeq" id="WP_229641937.1">
    <property type="nucleotide sequence ID" value="NZ_JADWDC010000056.1"/>
</dbReference>
<dbReference type="CDD" id="cd17535">
    <property type="entry name" value="REC_NarL-like"/>
    <property type="match status" value="1"/>
</dbReference>
<evidence type="ECO:0000313" key="6">
    <source>
        <dbReference type="EMBL" id="MCC0178831.1"/>
    </source>
</evidence>
<accession>A0A964BVF9</accession>
<organism evidence="6 7">
    <name type="scientific">Waterburya agarophytonicola KI4</name>
    <dbReference type="NCBI Taxonomy" id="2874699"/>
    <lineage>
        <taxon>Bacteria</taxon>
        <taxon>Bacillati</taxon>
        <taxon>Cyanobacteriota</taxon>
        <taxon>Cyanophyceae</taxon>
        <taxon>Pleurocapsales</taxon>
        <taxon>Hyellaceae</taxon>
        <taxon>Waterburya</taxon>
        <taxon>Waterburya agarophytonicola</taxon>
    </lineage>
</organism>
<feature type="domain" description="Response regulatory" evidence="5">
    <location>
        <begin position="3"/>
        <end position="133"/>
    </location>
</feature>
<feature type="domain" description="HTH luxR-type" evidence="4">
    <location>
        <begin position="163"/>
        <end position="228"/>
    </location>
</feature>
<dbReference type="InterPro" id="IPR039420">
    <property type="entry name" value="WalR-like"/>
</dbReference>
<dbReference type="GO" id="GO:0000160">
    <property type="term" value="P:phosphorelay signal transduction system"/>
    <property type="evidence" value="ECO:0007669"/>
    <property type="project" value="InterPro"/>
</dbReference>
<dbReference type="InterPro" id="IPR000792">
    <property type="entry name" value="Tscrpt_reg_LuxR_C"/>
</dbReference>
<dbReference type="PANTHER" id="PTHR43214">
    <property type="entry name" value="TWO-COMPONENT RESPONSE REGULATOR"/>
    <property type="match status" value="1"/>
</dbReference>
<dbReference type="InterPro" id="IPR011006">
    <property type="entry name" value="CheY-like_superfamily"/>
</dbReference>
<evidence type="ECO:0000313" key="7">
    <source>
        <dbReference type="Proteomes" id="UP000729733"/>
    </source>
</evidence>
<evidence type="ECO:0000256" key="1">
    <source>
        <dbReference type="ARBA" id="ARBA00022553"/>
    </source>
</evidence>
<dbReference type="PRINTS" id="PR00038">
    <property type="entry name" value="HTHLUXR"/>
</dbReference>
<feature type="modified residue" description="4-aspartylphosphate" evidence="3">
    <location>
        <position position="68"/>
    </location>
</feature>
<dbReference type="Proteomes" id="UP000729733">
    <property type="component" value="Unassembled WGS sequence"/>
</dbReference>
<comment type="caution">
    <text evidence="6">The sequence shown here is derived from an EMBL/GenBank/DDBJ whole genome shotgun (WGS) entry which is preliminary data.</text>
</comment>
<dbReference type="PANTHER" id="PTHR43214:SF43">
    <property type="entry name" value="TWO-COMPONENT RESPONSE REGULATOR"/>
    <property type="match status" value="1"/>
</dbReference>
<keyword evidence="2" id="KW-0238">DNA-binding</keyword>
<dbReference type="CDD" id="cd06170">
    <property type="entry name" value="LuxR_C_like"/>
    <property type="match status" value="1"/>
</dbReference>
<protein>
    <submittedName>
        <fullName evidence="6">Response regulator transcription factor</fullName>
    </submittedName>
</protein>
<keyword evidence="1 3" id="KW-0597">Phosphoprotein</keyword>
<dbReference type="InterPro" id="IPR058245">
    <property type="entry name" value="NreC/VraR/RcsB-like_REC"/>
</dbReference>
<name>A0A964BVF9_9CYAN</name>
<gene>
    <name evidence="6" type="ORF">I4641_17830</name>
</gene>
<dbReference type="GO" id="GO:0003677">
    <property type="term" value="F:DNA binding"/>
    <property type="evidence" value="ECO:0007669"/>
    <property type="project" value="UniProtKB-KW"/>
</dbReference>
<dbReference type="SUPFAM" id="SSF52172">
    <property type="entry name" value="CheY-like"/>
    <property type="match status" value="1"/>
</dbReference>
<dbReference type="InterPro" id="IPR016032">
    <property type="entry name" value="Sig_transdc_resp-reg_C-effctor"/>
</dbReference>
<dbReference type="Gene3D" id="3.40.50.2300">
    <property type="match status" value="1"/>
</dbReference>
<dbReference type="GO" id="GO:0006355">
    <property type="term" value="P:regulation of DNA-templated transcription"/>
    <property type="evidence" value="ECO:0007669"/>
    <property type="project" value="InterPro"/>
</dbReference>
<dbReference type="PROSITE" id="PS50110">
    <property type="entry name" value="RESPONSE_REGULATORY"/>
    <property type="match status" value="1"/>
</dbReference>
<reference evidence="6" key="1">
    <citation type="journal article" date="2021" name="Antonie Van Leeuwenhoek">
        <title>Draft genome and description of Waterburya agarophytonicola gen. nov. sp. nov. (Pleurocapsales, Cyanobacteria): a seaweed symbiont.</title>
        <authorList>
            <person name="Bonthond G."/>
            <person name="Shalygin S."/>
            <person name="Bayer T."/>
            <person name="Weinberger F."/>
        </authorList>
    </citation>
    <scope>NUCLEOTIDE SEQUENCE</scope>
    <source>
        <strain evidence="6">KI4</strain>
    </source>
</reference>